<dbReference type="AlphaFoldDB" id="A0AA92TZR5"/>
<organism evidence="3 4">
    <name type="scientific">Segatella copri</name>
    <dbReference type="NCBI Taxonomy" id="165179"/>
    <lineage>
        <taxon>Bacteria</taxon>
        <taxon>Pseudomonadati</taxon>
        <taxon>Bacteroidota</taxon>
        <taxon>Bacteroidia</taxon>
        <taxon>Bacteroidales</taxon>
        <taxon>Prevotellaceae</taxon>
        <taxon>Segatella</taxon>
    </lineage>
</organism>
<evidence type="ECO:0000259" key="2">
    <source>
        <dbReference type="PROSITE" id="PS50943"/>
    </source>
</evidence>
<evidence type="ECO:0000313" key="4">
    <source>
        <dbReference type="Proteomes" id="UP000283785"/>
    </source>
</evidence>
<accession>A0AA92TZR5</accession>
<dbReference type="RefSeq" id="WP_118063171.1">
    <property type="nucleotide sequence ID" value="NZ_QSAG01000001.1"/>
</dbReference>
<dbReference type="PROSITE" id="PS50943">
    <property type="entry name" value="HTH_CROC1"/>
    <property type="match status" value="1"/>
</dbReference>
<evidence type="ECO:0000313" key="3">
    <source>
        <dbReference type="EMBL" id="RGW45118.1"/>
    </source>
</evidence>
<sequence length="116" mass="13331">MKIEYNQEEVRQRVAKVIELGNYKSTRSFSIDVGLDCSNLSKMLRGKQNFTKAAMMAICSNLKVDLQWLAYGKGDAPVMIGQIDDATQLRIEKARLEERVQCLKNEKAFLQRMLEK</sequence>
<dbReference type="SUPFAM" id="SSF47413">
    <property type="entry name" value="lambda repressor-like DNA-binding domains"/>
    <property type="match status" value="1"/>
</dbReference>
<dbReference type="Proteomes" id="UP000283785">
    <property type="component" value="Unassembled WGS sequence"/>
</dbReference>
<dbReference type="GO" id="GO:0003677">
    <property type="term" value="F:DNA binding"/>
    <property type="evidence" value="ECO:0007669"/>
    <property type="project" value="InterPro"/>
</dbReference>
<dbReference type="Gene3D" id="1.10.260.40">
    <property type="entry name" value="lambda repressor-like DNA-binding domains"/>
    <property type="match status" value="1"/>
</dbReference>
<dbReference type="InterPro" id="IPR010982">
    <property type="entry name" value="Lambda_DNA-bd_dom_sf"/>
</dbReference>
<name>A0AA92TZR5_9BACT</name>
<dbReference type="InterPro" id="IPR001387">
    <property type="entry name" value="Cro/C1-type_HTH"/>
</dbReference>
<comment type="caution">
    <text evidence="3">The sequence shown here is derived from an EMBL/GenBank/DDBJ whole genome shotgun (WGS) entry which is preliminary data.</text>
</comment>
<protein>
    <recommendedName>
        <fullName evidence="2">HTH cro/C1-type domain-containing protein</fullName>
    </recommendedName>
</protein>
<keyword evidence="1" id="KW-0175">Coiled coil</keyword>
<feature type="coiled-coil region" evidence="1">
    <location>
        <begin position="86"/>
        <end position="113"/>
    </location>
</feature>
<feature type="domain" description="HTH cro/C1-type" evidence="2">
    <location>
        <begin position="38"/>
        <end position="69"/>
    </location>
</feature>
<reference evidence="3 4" key="1">
    <citation type="submission" date="2018-08" db="EMBL/GenBank/DDBJ databases">
        <title>A genome reference for cultivated species of the human gut microbiota.</title>
        <authorList>
            <person name="Zou Y."/>
            <person name="Xue W."/>
            <person name="Luo G."/>
        </authorList>
    </citation>
    <scope>NUCLEOTIDE SEQUENCE [LARGE SCALE GENOMIC DNA]</scope>
    <source>
        <strain evidence="3 4">AF12-50</strain>
    </source>
</reference>
<proteinExistence type="predicted"/>
<gene>
    <name evidence="3" type="ORF">DWV76_00955</name>
</gene>
<evidence type="ECO:0000256" key="1">
    <source>
        <dbReference type="SAM" id="Coils"/>
    </source>
</evidence>
<dbReference type="EMBL" id="QSAG01000001">
    <property type="protein sequence ID" value="RGW45118.1"/>
    <property type="molecule type" value="Genomic_DNA"/>
</dbReference>